<organism evidence="2 3">
    <name type="scientific">Paenibacillus profundus</name>
    <dbReference type="NCBI Taxonomy" id="1173085"/>
    <lineage>
        <taxon>Bacteria</taxon>
        <taxon>Bacillati</taxon>
        <taxon>Bacillota</taxon>
        <taxon>Bacilli</taxon>
        <taxon>Bacillales</taxon>
        <taxon>Paenibacillaceae</taxon>
        <taxon>Paenibacillus</taxon>
    </lineage>
</organism>
<name>A0ABS8YDZ0_9BACL</name>
<accession>A0ABS8YDZ0</accession>
<keyword evidence="1" id="KW-0812">Transmembrane</keyword>
<protein>
    <submittedName>
        <fullName evidence="2">Uncharacterized protein</fullName>
    </submittedName>
</protein>
<dbReference type="RefSeq" id="WP_019424681.1">
    <property type="nucleotide sequence ID" value="NZ_JAJNBZ010000004.1"/>
</dbReference>
<comment type="caution">
    <text evidence="2">The sequence shown here is derived from an EMBL/GenBank/DDBJ whole genome shotgun (WGS) entry which is preliminary data.</text>
</comment>
<evidence type="ECO:0000313" key="3">
    <source>
        <dbReference type="Proteomes" id="UP001199916"/>
    </source>
</evidence>
<reference evidence="2 3" key="1">
    <citation type="submission" date="2021-11" db="EMBL/GenBank/DDBJ databases">
        <title>Draft genome sequence of Paenibacillus profundus YoMME, a new Gram-positive bacteria with exoelectrogenic properties.</title>
        <authorList>
            <person name="Hubenova Y."/>
            <person name="Hubenova E."/>
            <person name="Manasiev Y."/>
            <person name="Peykov S."/>
            <person name="Mitov M."/>
        </authorList>
    </citation>
    <scope>NUCLEOTIDE SEQUENCE [LARGE SCALE GENOMIC DNA]</scope>
    <source>
        <strain evidence="2 3">YoMME</strain>
    </source>
</reference>
<proteinExistence type="predicted"/>
<feature type="transmembrane region" description="Helical" evidence="1">
    <location>
        <begin position="6"/>
        <end position="23"/>
    </location>
</feature>
<gene>
    <name evidence="2" type="ORF">LQV63_08105</name>
</gene>
<keyword evidence="1" id="KW-0472">Membrane</keyword>
<dbReference type="Proteomes" id="UP001199916">
    <property type="component" value="Unassembled WGS sequence"/>
</dbReference>
<evidence type="ECO:0000313" key="2">
    <source>
        <dbReference type="EMBL" id="MCE5169272.1"/>
    </source>
</evidence>
<keyword evidence="3" id="KW-1185">Reference proteome</keyword>
<evidence type="ECO:0000256" key="1">
    <source>
        <dbReference type="SAM" id="Phobius"/>
    </source>
</evidence>
<sequence>MLYFWFILGAVVFVLLLGTIIFYKNRKKRQKVVSMASYAKKKPVSGQPCSYCKRKAEKLTFYAGNHGSVVGVCASCRKRAERQGLLPI</sequence>
<dbReference type="EMBL" id="JAJNBZ010000004">
    <property type="protein sequence ID" value="MCE5169272.1"/>
    <property type="molecule type" value="Genomic_DNA"/>
</dbReference>
<keyword evidence="1" id="KW-1133">Transmembrane helix</keyword>